<keyword evidence="2" id="KW-0732">Signal</keyword>
<dbReference type="GO" id="GO:0008360">
    <property type="term" value="P:regulation of cell shape"/>
    <property type="evidence" value="ECO:0007669"/>
    <property type="project" value="UniProtKB-KW"/>
</dbReference>
<comment type="caution">
    <text evidence="9">The sequence shown here is derived from an EMBL/GenBank/DDBJ whole genome shotgun (WGS) entry which is preliminary data.</text>
</comment>
<evidence type="ECO:0000256" key="4">
    <source>
        <dbReference type="ARBA" id="ARBA00022960"/>
    </source>
</evidence>
<protein>
    <recommendedName>
        <fullName evidence="8">Peptidase S11 D-alanyl-D-alanine carboxypeptidase A N-terminal domain-containing protein</fullName>
    </recommendedName>
</protein>
<evidence type="ECO:0000259" key="8">
    <source>
        <dbReference type="Pfam" id="PF00768"/>
    </source>
</evidence>
<gene>
    <name evidence="9" type="ORF">ECRASSUSDP1_LOCUS1498</name>
</gene>
<keyword evidence="6" id="KW-0961">Cell wall biogenesis/degradation</keyword>
<evidence type="ECO:0000256" key="5">
    <source>
        <dbReference type="ARBA" id="ARBA00022984"/>
    </source>
</evidence>
<dbReference type="InterPro" id="IPR018044">
    <property type="entry name" value="Peptidase_S11"/>
</dbReference>
<evidence type="ECO:0000313" key="9">
    <source>
        <dbReference type="EMBL" id="CAI2360200.1"/>
    </source>
</evidence>
<dbReference type="Pfam" id="PF00768">
    <property type="entry name" value="Peptidase_S11"/>
    <property type="match status" value="2"/>
</dbReference>
<feature type="domain" description="Peptidase S11 D-alanyl-D-alanine carboxypeptidase A N-terminal" evidence="8">
    <location>
        <begin position="142"/>
        <end position="229"/>
    </location>
</feature>
<keyword evidence="10" id="KW-1185">Reference proteome</keyword>
<organism evidence="9 10">
    <name type="scientific">Euplotes crassus</name>
    <dbReference type="NCBI Taxonomy" id="5936"/>
    <lineage>
        <taxon>Eukaryota</taxon>
        <taxon>Sar</taxon>
        <taxon>Alveolata</taxon>
        <taxon>Ciliophora</taxon>
        <taxon>Intramacronucleata</taxon>
        <taxon>Spirotrichea</taxon>
        <taxon>Hypotrichia</taxon>
        <taxon>Euplotida</taxon>
        <taxon>Euplotidae</taxon>
        <taxon>Moneuplotes</taxon>
    </lineage>
</organism>
<dbReference type="GO" id="GO:0009002">
    <property type="term" value="F:serine-type D-Ala-D-Ala carboxypeptidase activity"/>
    <property type="evidence" value="ECO:0007669"/>
    <property type="project" value="InterPro"/>
</dbReference>
<evidence type="ECO:0000256" key="6">
    <source>
        <dbReference type="ARBA" id="ARBA00023316"/>
    </source>
</evidence>
<feature type="domain" description="Peptidase S11 D-alanyl-D-alanine carboxypeptidase A N-terminal" evidence="8">
    <location>
        <begin position="292"/>
        <end position="422"/>
    </location>
</feature>
<feature type="compositionally biased region" description="Polar residues" evidence="7">
    <location>
        <begin position="273"/>
        <end position="282"/>
    </location>
</feature>
<sequence length="505" mass="58068">MKQVKNSKASKSQYRRKNNRLFSRKKLLLGSLRDPERSCYPKDHRNDKSFPQMVETNNWISGKTKSIYKMPPLVVSATSWIAVAVDNKKSLLEKPFNTPNLRSKFKISTEDNTSLDTSEEHFKSHNKNEDFIFEERNYFNLSNNCHEQREIASLTKIMTCYTILKLVEKYNINKTEELVTISGTASMIGGTSALLKTNEVLSVWDLLHGLMLPSGNDAAYALAEHFGGMLQKKSIPKKSTMFYNITEQSSNCNQTVFHKSSSSFSEESKDGDNSPTEPSTPVSYFKGNPRVHKFIQEMNRNARKLRMMDTNFDSPHGLPNKYNKSTAYDIAKLCMEATKIEDFNTITKCKIYQCNSKKKRAIRKIKHPKNKCANYRWTNTNKLLSKGYCGIKTGITTAAGPCLAALLSKKNKSYIVVLLNSRSLDSRWEEIRQIVDHCQYEGSQFKKDFKSSPSRSSYPLSQFKQKKSVSFYRSRYDESSIYLREPKFDKQKKHEDLLLPSIDLK</sequence>
<comment type="similarity">
    <text evidence="1">Belongs to the peptidase S11 family.</text>
</comment>
<feature type="region of interest" description="Disordered" evidence="7">
    <location>
        <begin position="263"/>
        <end position="284"/>
    </location>
</feature>
<dbReference type="GO" id="GO:0071555">
    <property type="term" value="P:cell wall organization"/>
    <property type="evidence" value="ECO:0007669"/>
    <property type="project" value="UniProtKB-KW"/>
</dbReference>
<keyword evidence="4" id="KW-0133">Cell shape</keyword>
<evidence type="ECO:0000313" key="10">
    <source>
        <dbReference type="Proteomes" id="UP001295684"/>
    </source>
</evidence>
<dbReference type="EMBL" id="CAMPGE010001416">
    <property type="protein sequence ID" value="CAI2360200.1"/>
    <property type="molecule type" value="Genomic_DNA"/>
</dbReference>
<evidence type="ECO:0000256" key="2">
    <source>
        <dbReference type="ARBA" id="ARBA00022729"/>
    </source>
</evidence>
<keyword evidence="5" id="KW-0573">Peptidoglycan synthesis</keyword>
<evidence type="ECO:0000256" key="1">
    <source>
        <dbReference type="ARBA" id="ARBA00007164"/>
    </source>
</evidence>
<dbReference type="AlphaFoldDB" id="A0AAD1U2I8"/>
<name>A0AAD1U2I8_EUPCR</name>
<keyword evidence="3" id="KW-0378">Hydrolase</keyword>
<evidence type="ECO:0000256" key="7">
    <source>
        <dbReference type="SAM" id="MobiDB-lite"/>
    </source>
</evidence>
<evidence type="ECO:0000256" key="3">
    <source>
        <dbReference type="ARBA" id="ARBA00022801"/>
    </source>
</evidence>
<accession>A0AAD1U2I8</accession>
<dbReference type="PANTHER" id="PTHR21581">
    <property type="entry name" value="D-ALANYL-D-ALANINE CARBOXYPEPTIDASE"/>
    <property type="match status" value="1"/>
</dbReference>
<proteinExistence type="inferred from homology"/>
<dbReference type="GO" id="GO:0006508">
    <property type="term" value="P:proteolysis"/>
    <property type="evidence" value="ECO:0007669"/>
    <property type="project" value="InterPro"/>
</dbReference>
<dbReference type="PANTHER" id="PTHR21581:SF6">
    <property type="entry name" value="TRAFFICKING PROTEIN PARTICLE COMPLEX SUBUNIT 12"/>
    <property type="match status" value="1"/>
</dbReference>
<dbReference type="Proteomes" id="UP001295684">
    <property type="component" value="Unassembled WGS sequence"/>
</dbReference>
<reference evidence="9" key="1">
    <citation type="submission" date="2023-07" db="EMBL/GenBank/DDBJ databases">
        <authorList>
            <consortium name="AG Swart"/>
            <person name="Singh M."/>
            <person name="Singh A."/>
            <person name="Seah K."/>
            <person name="Emmerich C."/>
        </authorList>
    </citation>
    <scope>NUCLEOTIDE SEQUENCE</scope>
    <source>
        <strain evidence="9">DP1</strain>
    </source>
</reference>
<dbReference type="PRINTS" id="PR00725">
    <property type="entry name" value="DADACBPTASE1"/>
</dbReference>
<dbReference type="SUPFAM" id="SSF56601">
    <property type="entry name" value="beta-lactamase/transpeptidase-like"/>
    <property type="match status" value="1"/>
</dbReference>
<dbReference type="InterPro" id="IPR001967">
    <property type="entry name" value="Peptidase_S11_N"/>
</dbReference>
<dbReference type="InterPro" id="IPR012338">
    <property type="entry name" value="Beta-lactam/transpept-like"/>
</dbReference>
<dbReference type="Gene3D" id="3.40.710.10">
    <property type="entry name" value="DD-peptidase/beta-lactamase superfamily"/>
    <property type="match status" value="1"/>
</dbReference>